<evidence type="ECO:0000313" key="8">
    <source>
        <dbReference type="EMBL" id="SEI03813.1"/>
    </source>
</evidence>
<dbReference type="EMBL" id="FNXB01000020">
    <property type="protein sequence ID" value="SEI03813.1"/>
    <property type="molecule type" value="Genomic_DNA"/>
</dbReference>
<gene>
    <name evidence="8" type="ORF">RTCCBAU85039_3899</name>
    <name evidence="9" type="ORF">SAMN05216228_1019110</name>
</gene>
<keyword evidence="6 7" id="KW-0472">Membrane</keyword>
<comment type="similarity">
    <text evidence="2">Belongs to the DoxX family.</text>
</comment>
<dbReference type="PANTHER" id="PTHR33452:SF1">
    <property type="entry name" value="INNER MEMBRANE PROTEIN YPHA-RELATED"/>
    <property type="match status" value="1"/>
</dbReference>
<name>A0A1H8QPB8_9HYPH</name>
<keyword evidence="4 7" id="KW-0812">Transmembrane</keyword>
<evidence type="ECO:0000256" key="3">
    <source>
        <dbReference type="ARBA" id="ARBA00022475"/>
    </source>
</evidence>
<reference evidence="9 11" key="3">
    <citation type="submission" date="2016-10" db="EMBL/GenBank/DDBJ databases">
        <authorList>
            <person name="Varghese N."/>
            <person name="Submissions S."/>
        </authorList>
    </citation>
    <scope>NUCLEOTIDE SEQUENCE [LARGE SCALE GENOMIC DNA]</scope>
    <source>
        <strain evidence="9 11">CGMCC 1.7071</strain>
    </source>
</reference>
<feature type="transmembrane region" description="Helical" evidence="7">
    <location>
        <begin position="95"/>
        <end position="120"/>
    </location>
</feature>
<dbReference type="Proteomes" id="UP000198939">
    <property type="component" value="Unassembled WGS sequence"/>
</dbReference>
<comment type="subcellular location">
    <subcellularLocation>
        <location evidence="1">Cell membrane</location>
        <topology evidence="1">Multi-pass membrane protein</topology>
    </subcellularLocation>
</comment>
<sequence length="169" mass="18153">MQLRPLGEGFAIAGAGKLEVWTMTLNGFGSRRDEMSKTIAILLARLIFGAVFAMAMSFKFMDIPSTASYIAASGFPVPLFLAWIAAIFELALALAFLTGAFFSEASLLAGIYVVFLAFAFHGPSRWSGNQAEFGFFVDHFTFLAGLLFAAVHGPGNALVVKARSPLMAR</sequence>
<reference evidence="10" key="1">
    <citation type="submission" date="2016-10" db="EMBL/GenBank/DDBJ databases">
        <authorList>
            <person name="Wibberg D."/>
        </authorList>
    </citation>
    <scope>NUCLEOTIDE SEQUENCE [LARGE SCALE GENOMIC DNA]</scope>
</reference>
<evidence type="ECO:0000313" key="11">
    <source>
        <dbReference type="Proteomes" id="UP000198939"/>
    </source>
</evidence>
<dbReference type="Pfam" id="PF07681">
    <property type="entry name" value="DoxX"/>
    <property type="match status" value="1"/>
</dbReference>
<dbReference type="PANTHER" id="PTHR33452">
    <property type="entry name" value="OXIDOREDUCTASE CATD-RELATED"/>
    <property type="match status" value="1"/>
</dbReference>
<keyword evidence="3" id="KW-1003">Cell membrane</keyword>
<proteinExistence type="inferred from homology"/>
<dbReference type="AlphaFoldDB" id="A0A1H8QPB8"/>
<dbReference type="EMBL" id="FOCV01000019">
    <property type="protein sequence ID" value="SEO55817.1"/>
    <property type="molecule type" value="Genomic_DNA"/>
</dbReference>
<dbReference type="InterPro" id="IPR032808">
    <property type="entry name" value="DoxX"/>
</dbReference>
<protein>
    <submittedName>
        <fullName evidence="8 9">DoxX</fullName>
    </submittedName>
</protein>
<evidence type="ECO:0000256" key="5">
    <source>
        <dbReference type="ARBA" id="ARBA00022989"/>
    </source>
</evidence>
<evidence type="ECO:0000256" key="6">
    <source>
        <dbReference type="ARBA" id="ARBA00023136"/>
    </source>
</evidence>
<feature type="transmembrane region" description="Helical" evidence="7">
    <location>
        <begin position="39"/>
        <end position="61"/>
    </location>
</feature>
<accession>A0A1H8QPB8</accession>
<reference evidence="8" key="2">
    <citation type="submission" date="2016-10" db="EMBL/GenBank/DDBJ databases">
        <authorList>
            <person name="de Groot N.N."/>
        </authorList>
    </citation>
    <scope>NUCLEOTIDE SEQUENCE [LARGE SCALE GENOMIC DNA]</scope>
    <source>
        <strain evidence="8">CCBAU85039</strain>
    </source>
</reference>
<evidence type="ECO:0000256" key="7">
    <source>
        <dbReference type="SAM" id="Phobius"/>
    </source>
</evidence>
<dbReference type="GO" id="GO:0005886">
    <property type="term" value="C:plasma membrane"/>
    <property type="evidence" value="ECO:0007669"/>
    <property type="project" value="UniProtKB-SubCell"/>
</dbReference>
<evidence type="ECO:0000256" key="4">
    <source>
        <dbReference type="ARBA" id="ARBA00022692"/>
    </source>
</evidence>
<organism evidence="8 10">
    <name type="scientific">Rhizobium tibeticum</name>
    <dbReference type="NCBI Taxonomy" id="501024"/>
    <lineage>
        <taxon>Bacteria</taxon>
        <taxon>Pseudomonadati</taxon>
        <taxon>Pseudomonadota</taxon>
        <taxon>Alphaproteobacteria</taxon>
        <taxon>Hyphomicrobiales</taxon>
        <taxon>Rhizobiaceae</taxon>
        <taxon>Rhizobium/Agrobacterium group</taxon>
        <taxon>Rhizobium</taxon>
    </lineage>
</organism>
<evidence type="ECO:0000256" key="2">
    <source>
        <dbReference type="ARBA" id="ARBA00006679"/>
    </source>
</evidence>
<evidence type="ECO:0000313" key="9">
    <source>
        <dbReference type="EMBL" id="SEO55817.1"/>
    </source>
</evidence>
<feature type="transmembrane region" description="Helical" evidence="7">
    <location>
        <begin position="140"/>
        <end position="160"/>
    </location>
</feature>
<evidence type="ECO:0000313" key="10">
    <source>
        <dbReference type="Proteomes" id="UP000183063"/>
    </source>
</evidence>
<keyword evidence="11" id="KW-1185">Reference proteome</keyword>
<dbReference type="Proteomes" id="UP000183063">
    <property type="component" value="Unassembled WGS sequence"/>
</dbReference>
<evidence type="ECO:0000256" key="1">
    <source>
        <dbReference type="ARBA" id="ARBA00004651"/>
    </source>
</evidence>
<dbReference type="STRING" id="501024.RTCCBAU85039_3899"/>
<feature type="transmembrane region" description="Helical" evidence="7">
    <location>
        <begin position="67"/>
        <end position="88"/>
    </location>
</feature>
<dbReference type="InterPro" id="IPR051907">
    <property type="entry name" value="DoxX-like_oxidoreductase"/>
</dbReference>
<keyword evidence="5 7" id="KW-1133">Transmembrane helix</keyword>